<evidence type="ECO:0000313" key="4">
    <source>
        <dbReference type="Proteomes" id="UP000012099"/>
    </source>
</evidence>
<dbReference type="PANTHER" id="PTHR46401:SF2">
    <property type="entry name" value="GLYCOSYLTRANSFERASE WBBK-RELATED"/>
    <property type="match status" value="1"/>
</dbReference>
<dbReference type="Pfam" id="PF00534">
    <property type="entry name" value="Glycos_transf_1"/>
    <property type="match status" value="1"/>
</dbReference>
<organism evidence="3 4">
    <name type="scientific">Leptospira noguchii str. 2007001578</name>
    <dbReference type="NCBI Taxonomy" id="1049974"/>
    <lineage>
        <taxon>Bacteria</taxon>
        <taxon>Pseudomonadati</taxon>
        <taxon>Spirochaetota</taxon>
        <taxon>Spirochaetia</taxon>
        <taxon>Leptospirales</taxon>
        <taxon>Leptospiraceae</taxon>
        <taxon>Leptospira</taxon>
    </lineage>
</organism>
<dbReference type="Proteomes" id="UP000012099">
    <property type="component" value="Unassembled WGS sequence"/>
</dbReference>
<comment type="caution">
    <text evidence="3">The sequence shown here is derived from an EMBL/GenBank/DDBJ whole genome shotgun (WGS) entry which is preliminary data.</text>
</comment>
<dbReference type="Gene3D" id="3.40.50.2000">
    <property type="entry name" value="Glycogen Phosphorylase B"/>
    <property type="match status" value="2"/>
</dbReference>
<dbReference type="EC" id="2.4.-.-" evidence="3"/>
<dbReference type="CDD" id="cd03809">
    <property type="entry name" value="GT4_MtfB-like"/>
    <property type="match status" value="1"/>
</dbReference>
<dbReference type="RefSeq" id="WP_004428873.1">
    <property type="nucleotide sequence ID" value="NZ_AHMH02000057.1"/>
</dbReference>
<keyword evidence="3" id="KW-0328">Glycosyltransferase</keyword>
<keyword evidence="1 3" id="KW-0808">Transferase</keyword>
<evidence type="ECO:0000259" key="2">
    <source>
        <dbReference type="Pfam" id="PF00534"/>
    </source>
</evidence>
<dbReference type="InterPro" id="IPR001296">
    <property type="entry name" value="Glyco_trans_1"/>
</dbReference>
<dbReference type="GO" id="GO:0016757">
    <property type="term" value="F:glycosyltransferase activity"/>
    <property type="evidence" value="ECO:0007669"/>
    <property type="project" value="UniProtKB-KW"/>
</dbReference>
<dbReference type="SUPFAM" id="SSF53756">
    <property type="entry name" value="UDP-Glycosyltransferase/glycogen phosphorylase"/>
    <property type="match status" value="1"/>
</dbReference>
<gene>
    <name evidence="3" type="ORF">LEP1GSC035_1445</name>
</gene>
<feature type="domain" description="Glycosyl transferase family 1" evidence="2">
    <location>
        <begin position="195"/>
        <end position="354"/>
    </location>
</feature>
<reference evidence="3 4" key="1">
    <citation type="submission" date="2013-01" db="EMBL/GenBank/DDBJ databases">
        <authorList>
            <person name="Harkins D.M."/>
            <person name="Durkin A.S."/>
            <person name="Brinkac L.M."/>
            <person name="Haft D.H."/>
            <person name="Selengut J.D."/>
            <person name="Sanka R."/>
            <person name="DePew J."/>
            <person name="Purushe J."/>
            <person name="Whelen A.C."/>
            <person name="Vinetz J.M."/>
            <person name="Sutton G.G."/>
            <person name="Nierman W.C."/>
            <person name="Fouts D.E."/>
        </authorList>
    </citation>
    <scope>NUCLEOTIDE SEQUENCE [LARGE SCALE GENOMIC DNA]</scope>
    <source>
        <strain evidence="3 4">2007001578</strain>
    </source>
</reference>
<dbReference type="EMBL" id="AHMH02000057">
    <property type="protein sequence ID" value="EMN01230.1"/>
    <property type="molecule type" value="Genomic_DNA"/>
</dbReference>
<protein>
    <submittedName>
        <fullName evidence="3">Glycosyltransferase, group 1 family protein</fullName>
        <ecNumber evidence="3">2.4.-.-</ecNumber>
    </submittedName>
</protein>
<accession>A0ABN0J2S6</accession>
<name>A0ABN0J2S6_9LEPT</name>
<evidence type="ECO:0000313" key="3">
    <source>
        <dbReference type="EMBL" id="EMN01230.1"/>
    </source>
</evidence>
<proteinExistence type="predicted"/>
<dbReference type="PANTHER" id="PTHR46401">
    <property type="entry name" value="GLYCOSYLTRANSFERASE WBBK-RELATED"/>
    <property type="match status" value="1"/>
</dbReference>
<keyword evidence="4" id="KW-1185">Reference proteome</keyword>
<sequence length="390" mass="45380">MILGIDASNIKSGGTVTHLKELLENAKPEKYGFTKVILWSVESTLLQINDRPWLVKASYPELSGNRFLRWYWQKFKLSILVRENGCDLLFIPGGAFSGKFRPFIAMSQNLLPFEWREWKRYGFSFQTLRLILLYVFQGITFRRSQEILFLTEYAKNTIFKKLNILNKRFVVIPHGINRKFFHKPRKQIDFLRKGNRKPIRLLYVSFIGAYKHQWNVVEAVGKLNRKGFTVHLDLVGAKAEKRAVNRLFSKMKDLDPDNRIVSLYTKVSYETIQKFYKNADIFLFASTCENLPNILIEAMAGGLPILSSNFGPMPEILGNAGLYFDPLNVDDIADQLEKLIKSKKLRESLSAKAFEKAKQYSWKKNADSTFRFFQDALKRLSKFERQSNQI</sequence>
<evidence type="ECO:0000256" key="1">
    <source>
        <dbReference type="ARBA" id="ARBA00022679"/>
    </source>
</evidence>